<dbReference type="InterPro" id="IPR036907">
    <property type="entry name" value="5'-Nucleotdase_C_sf"/>
</dbReference>
<feature type="domain" description="5'-Nucleotidase C-terminal" evidence="1">
    <location>
        <begin position="66"/>
        <end position="208"/>
    </location>
</feature>
<dbReference type="RefSeq" id="WP_330146485.1">
    <property type="nucleotide sequence ID" value="NZ_JAZDQU010000002.1"/>
</dbReference>
<comment type="caution">
    <text evidence="2">The sequence shown here is derived from an EMBL/GenBank/DDBJ whole genome shotgun (WGS) entry which is preliminary data.</text>
</comment>
<sequence length="252" mass="27688">MRNKLLTGLISLSLITLLYACSTGYHPIKSNRNLYSISAQIPVDSGIVNIYTPYKLTMDKEMSTVVAVSTNALTKRSGLLETNLGNFFADACLQQAKLLVPEIDFALPSTFGGMRTDLPVGNITRSNIFELMPFENQLVVIEIKGNDVLEMVKYILNTGAHPVSGIQIRYKDKQPTSITINGMALQADKTYKVLTSDYIVGGGDGVKGLNNIISQKPVGLKVREALEKYVQQETAAGRPLNFKLDGRIKQDE</sequence>
<dbReference type="Pfam" id="PF02872">
    <property type="entry name" value="5_nucleotid_C"/>
    <property type="match status" value="1"/>
</dbReference>
<organism evidence="2 3">
    <name type="scientific">Pedobacter flavus</name>
    <dbReference type="NCBI Taxonomy" id="3113906"/>
    <lineage>
        <taxon>Bacteria</taxon>
        <taxon>Pseudomonadati</taxon>
        <taxon>Bacteroidota</taxon>
        <taxon>Sphingobacteriia</taxon>
        <taxon>Sphingobacteriales</taxon>
        <taxon>Sphingobacteriaceae</taxon>
        <taxon>Pedobacter</taxon>
    </lineage>
</organism>
<protein>
    <submittedName>
        <fullName evidence="2">5'-nucleotidase</fullName>
        <ecNumber evidence="2">3.1.3.5</ecNumber>
    </submittedName>
</protein>
<dbReference type="GO" id="GO:0008253">
    <property type="term" value="F:5'-nucleotidase activity"/>
    <property type="evidence" value="ECO:0007669"/>
    <property type="project" value="UniProtKB-EC"/>
</dbReference>
<reference evidence="2 3" key="1">
    <citation type="submission" date="2024-01" db="EMBL/GenBank/DDBJ databases">
        <title>Pedobacter sp. nov., isolated from oil-contaminated soil.</title>
        <authorList>
            <person name="Le N.T.T."/>
        </authorList>
    </citation>
    <scope>NUCLEOTIDE SEQUENCE [LARGE SCALE GENOMIC DNA]</scope>
    <source>
        <strain evidence="2 3">VNH31</strain>
    </source>
</reference>
<name>A0ABU7H2Q8_9SPHI</name>
<dbReference type="EMBL" id="JAZDQU010000002">
    <property type="protein sequence ID" value="MEE1885590.1"/>
    <property type="molecule type" value="Genomic_DNA"/>
</dbReference>
<dbReference type="EC" id="3.1.3.5" evidence="2"/>
<gene>
    <name evidence="2" type="ORF">VRU49_09195</name>
</gene>
<dbReference type="PROSITE" id="PS51257">
    <property type="entry name" value="PROKAR_LIPOPROTEIN"/>
    <property type="match status" value="1"/>
</dbReference>
<dbReference type="PANTHER" id="PTHR11575">
    <property type="entry name" value="5'-NUCLEOTIDASE-RELATED"/>
    <property type="match status" value="1"/>
</dbReference>
<accession>A0ABU7H2Q8</accession>
<keyword evidence="2" id="KW-0378">Hydrolase</keyword>
<evidence type="ECO:0000259" key="1">
    <source>
        <dbReference type="Pfam" id="PF02872"/>
    </source>
</evidence>
<evidence type="ECO:0000313" key="3">
    <source>
        <dbReference type="Proteomes" id="UP001337681"/>
    </source>
</evidence>
<dbReference type="PANTHER" id="PTHR11575:SF24">
    <property type="entry name" value="5'-NUCLEOTIDASE"/>
    <property type="match status" value="1"/>
</dbReference>
<dbReference type="PRINTS" id="PR01607">
    <property type="entry name" value="APYRASEFAMLY"/>
</dbReference>
<dbReference type="InterPro" id="IPR006179">
    <property type="entry name" value="5_nucleotidase/apyrase"/>
</dbReference>
<proteinExistence type="predicted"/>
<dbReference type="SUPFAM" id="SSF55816">
    <property type="entry name" value="5'-nucleotidase (syn. UDP-sugar hydrolase), C-terminal domain"/>
    <property type="match status" value="1"/>
</dbReference>
<dbReference type="Proteomes" id="UP001337681">
    <property type="component" value="Unassembled WGS sequence"/>
</dbReference>
<dbReference type="Gene3D" id="3.90.780.10">
    <property type="entry name" value="5'-Nucleotidase, C-terminal domain"/>
    <property type="match status" value="1"/>
</dbReference>
<keyword evidence="3" id="KW-1185">Reference proteome</keyword>
<dbReference type="InterPro" id="IPR008334">
    <property type="entry name" value="5'-Nucleotdase_C"/>
</dbReference>
<evidence type="ECO:0000313" key="2">
    <source>
        <dbReference type="EMBL" id="MEE1885590.1"/>
    </source>
</evidence>